<proteinExistence type="predicted"/>
<sequence>MMRFMLVAVLLTIGLASCNGQERKKTVMKDQDKPQTDIKVTKKYDKNGNLVKYDSLYSSYYSNFQNDSIMRDSAVAQFKRYFKGRYKFSEEPFFNDLFFQDSLLKYDFYRKDFFSKRFANNMDKMDKLFEQMDSLKNQYFLEQAKPQVPKK</sequence>
<dbReference type="PROSITE" id="PS51257">
    <property type="entry name" value="PROKAR_LIPOPROTEIN"/>
    <property type="match status" value="1"/>
</dbReference>
<gene>
    <name evidence="2" type="ORF">CLV93_11810</name>
    <name evidence="1" type="ORF">JCM18694_33630</name>
</gene>
<dbReference type="Proteomes" id="UP000240621">
    <property type="component" value="Unassembled WGS sequence"/>
</dbReference>
<comment type="caution">
    <text evidence="2">The sequence shown here is derived from an EMBL/GenBank/DDBJ whole genome shotgun (WGS) entry which is preliminary data.</text>
</comment>
<evidence type="ECO:0000313" key="3">
    <source>
        <dbReference type="Proteomes" id="UP000240621"/>
    </source>
</evidence>
<accession>A0A2P8C5T5</accession>
<evidence type="ECO:0000313" key="4">
    <source>
        <dbReference type="Proteomes" id="UP000396862"/>
    </source>
</evidence>
<keyword evidence="4" id="KW-1185">Reference proteome</keyword>
<evidence type="ECO:0000313" key="1">
    <source>
        <dbReference type="EMBL" id="GET23117.1"/>
    </source>
</evidence>
<reference evidence="1 4" key="2">
    <citation type="submission" date="2019-10" db="EMBL/GenBank/DDBJ databases">
        <title>Prolixibacter strains distinguished by the presence of nitrate reductase genes were adept at nitrate-dependent anaerobic corrosion of metallic iron and carbon steel.</title>
        <authorList>
            <person name="Iino T."/>
            <person name="Shono N."/>
            <person name="Ito K."/>
            <person name="Nakamura R."/>
            <person name="Sueoka K."/>
            <person name="Harayama S."/>
            <person name="Ohkuma M."/>
        </authorList>
    </citation>
    <scope>NUCLEOTIDE SEQUENCE [LARGE SCALE GENOMIC DNA]</scope>
    <source>
        <strain evidence="1 4">MIC1-1</strain>
    </source>
</reference>
<dbReference type="AlphaFoldDB" id="A0A2P8C5T5"/>
<dbReference type="RefSeq" id="WP_106543906.1">
    <property type="nucleotide sequence ID" value="NZ_BLAU01000001.1"/>
</dbReference>
<evidence type="ECO:0000313" key="2">
    <source>
        <dbReference type="EMBL" id="PSK80307.1"/>
    </source>
</evidence>
<organism evidence="2 3">
    <name type="scientific">Prolixibacter denitrificans</name>
    <dbReference type="NCBI Taxonomy" id="1541063"/>
    <lineage>
        <taxon>Bacteria</taxon>
        <taxon>Pseudomonadati</taxon>
        <taxon>Bacteroidota</taxon>
        <taxon>Bacteroidia</taxon>
        <taxon>Marinilabiliales</taxon>
        <taxon>Prolixibacteraceae</taxon>
        <taxon>Prolixibacter</taxon>
    </lineage>
</organism>
<dbReference type="EMBL" id="BLAU01000001">
    <property type="protein sequence ID" value="GET23117.1"/>
    <property type="molecule type" value="Genomic_DNA"/>
</dbReference>
<dbReference type="OrthoDB" id="1452960at2"/>
<name>A0A2P8C5T5_9BACT</name>
<dbReference type="Proteomes" id="UP000396862">
    <property type="component" value="Unassembled WGS sequence"/>
</dbReference>
<protein>
    <submittedName>
        <fullName evidence="2">Uncharacterized protein</fullName>
    </submittedName>
</protein>
<dbReference type="EMBL" id="PYGC01000018">
    <property type="protein sequence ID" value="PSK80307.1"/>
    <property type="molecule type" value="Genomic_DNA"/>
</dbReference>
<reference evidence="2 3" key="1">
    <citation type="submission" date="2018-03" db="EMBL/GenBank/DDBJ databases">
        <title>Genomic Encyclopedia of Archaeal and Bacterial Type Strains, Phase II (KMG-II): from individual species to whole genera.</title>
        <authorList>
            <person name="Goeker M."/>
        </authorList>
    </citation>
    <scope>NUCLEOTIDE SEQUENCE [LARGE SCALE GENOMIC DNA]</scope>
    <source>
        <strain evidence="2 3">DSM 27267</strain>
    </source>
</reference>